<reference evidence="2 3" key="1">
    <citation type="journal article" date="2019" name="Int. J. Syst. Evol. Microbiol.">
        <title>The Global Catalogue of Microorganisms (GCM) 10K type strain sequencing project: providing services to taxonomists for standard genome sequencing and annotation.</title>
        <authorList>
            <consortium name="The Broad Institute Genomics Platform"/>
            <consortium name="The Broad Institute Genome Sequencing Center for Infectious Disease"/>
            <person name="Wu L."/>
            <person name="Ma J."/>
        </authorList>
    </citation>
    <scope>NUCLEOTIDE SEQUENCE [LARGE SCALE GENOMIC DNA]</scope>
    <source>
        <strain evidence="2 3">CGMCC 1.3240</strain>
    </source>
</reference>
<proteinExistence type="predicted"/>
<gene>
    <name evidence="2" type="ORF">ACFQGH_07210</name>
</gene>
<evidence type="ECO:0000313" key="3">
    <source>
        <dbReference type="Proteomes" id="UP001596312"/>
    </source>
</evidence>
<dbReference type="Proteomes" id="UP001596312">
    <property type="component" value="Unassembled WGS sequence"/>
</dbReference>
<evidence type="ECO:0000256" key="1">
    <source>
        <dbReference type="SAM" id="MobiDB-lite"/>
    </source>
</evidence>
<name>A0ABD5V4M1_9EURY</name>
<comment type="caution">
    <text evidence="2">The sequence shown here is derived from an EMBL/GenBank/DDBJ whole genome shotgun (WGS) entry which is preliminary data.</text>
</comment>
<evidence type="ECO:0000313" key="2">
    <source>
        <dbReference type="EMBL" id="MFC6904990.1"/>
    </source>
</evidence>
<organism evidence="2 3">
    <name type="scientific">Halalkalicoccus tibetensis</name>
    <dbReference type="NCBI Taxonomy" id="175632"/>
    <lineage>
        <taxon>Archaea</taxon>
        <taxon>Methanobacteriati</taxon>
        <taxon>Methanobacteriota</taxon>
        <taxon>Stenosarchaea group</taxon>
        <taxon>Halobacteria</taxon>
        <taxon>Halobacteriales</taxon>
        <taxon>Halococcaceae</taxon>
        <taxon>Halalkalicoccus</taxon>
    </lineage>
</organism>
<feature type="region of interest" description="Disordered" evidence="1">
    <location>
        <begin position="1"/>
        <end position="26"/>
    </location>
</feature>
<sequence length="97" mass="10539">MSDDDEAEEEEAPLVELGEGTPVEGAPLARVASRLHWPVQRSEIRRKEGDAVVRTPDGPMEVGEILEGTGVSYFESRQEFLDACREVTGTGPVPTAE</sequence>
<dbReference type="EMBL" id="JBHSXQ010000002">
    <property type="protein sequence ID" value="MFC6904990.1"/>
    <property type="molecule type" value="Genomic_DNA"/>
</dbReference>
<dbReference type="RefSeq" id="WP_340603505.1">
    <property type="nucleotide sequence ID" value="NZ_JBBMXV010000002.1"/>
</dbReference>
<protein>
    <submittedName>
        <fullName evidence="2">DUF5789 family protein</fullName>
    </submittedName>
</protein>
<dbReference type="AlphaFoldDB" id="A0ABD5V4M1"/>
<dbReference type="InterPro" id="IPR043899">
    <property type="entry name" value="DUF5789"/>
</dbReference>
<dbReference type="Pfam" id="PF19102">
    <property type="entry name" value="DUF5789"/>
    <property type="match status" value="1"/>
</dbReference>
<feature type="compositionally biased region" description="Acidic residues" evidence="1">
    <location>
        <begin position="1"/>
        <end position="13"/>
    </location>
</feature>
<keyword evidence="3" id="KW-1185">Reference proteome</keyword>
<accession>A0ABD5V4M1</accession>